<feature type="region of interest" description="Disordered" evidence="11">
    <location>
        <begin position="185"/>
        <end position="241"/>
    </location>
</feature>
<keyword evidence="8" id="KW-0653">Protein transport</keyword>
<dbReference type="GO" id="GO:0003723">
    <property type="term" value="F:RNA binding"/>
    <property type="evidence" value="ECO:0007669"/>
    <property type="project" value="UniProtKB-KW"/>
</dbReference>
<dbReference type="Pfam" id="PF10258">
    <property type="entry name" value="PHAX_RNA-bd"/>
    <property type="match status" value="1"/>
</dbReference>
<evidence type="ECO:0000256" key="4">
    <source>
        <dbReference type="ARBA" id="ARBA00016856"/>
    </source>
</evidence>
<gene>
    <name evidence="13" type="ORF">KSP39_PZI022470</name>
</gene>
<dbReference type="InterPro" id="IPR039047">
    <property type="entry name" value="PHAX"/>
</dbReference>
<evidence type="ECO:0000256" key="7">
    <source>
        <dbReference type="ARBA" id="ARBA00022884"/>
    </source>
</evidence>
<evidence type="ECO:0000259" key="12">
    <source>
        <dbReference type="Pfam" id="PF10258"/>
    </source>
</evidence>
<evidence type="ECO:0000256" key="5">
    <source>
        <dbReference type="ARBA" id="ARBA00022448"/>
    </source>
</evidence>
<evidence type="ECO:0000313" key="14">
    <source>
        <dbReference type="Proteomes" id="UP001418222"/>
    </source>
</evidence>
<dbReference type="InterPro" id="IPR019385">
    <property type="entry name" value="PHAX_RNA-binding_domain"/>
</dbReference>
<dbReference type="EMBL" id="JBBWWQ010000020">
    <property type="protein sequence ID" value="KAK8916026.1"/>
    <property type="molecule type" value="Genomic_DNA"/>
</dbReference>
<sequence>MEPPECLVFDEEDWEETLDDDVEMVDAVHVDTHRSFPAGEADLLAGNPPCVGGGGEEARNCAGGADVLDSVAREPRRKRNKKKKKKGGSATIIPDINRFVINTCRQLKEKKSYLIWNAVGCLGVSAISDLVKEVEAVQRNGGQKTVDGKRFRTGGGVLWNILKIRDPNAYKEIMAKGKEFEKQFKQPQNSQISKRKDVSTTQHQTVPRGAAECPVTDSLPTRRETEISASPKRRSVRDRIRVPVTYDDDILEEGELYESPLLT</sequence>
<evidence type="ECO:0000256" key="3">
    <source>
        <dbReference type="ARBA" id="ARBA00006094"/>
    </source>
</evidence>
<organism evidence="13 14">
    <name type="scientific">Platanthera zijinensis</name>
    <dbReference type="NCBI Taxonomy" id="2320716"/>
    <lineage>
        <taxon>Eukaryota</taxon>
        <taxon>Viridiplantae</taxon>
        <taxon>Streptophyta</taxon>
        <taxon>Embryophyta</taxon>
        <taxon>Tracheophyta</taxon>
        <taxon>Spermatophyta</taxon>
        <taxon>Magnoliopsida</taxon>
        <taxon>Liliopsida</taxon>
        <taxon>Asparagales</taxon>
        <taxon>Orchidaceae</taxon>
        <taxon>Orchidoideae</taxon>
        <taxon>Orchideae</taxon>
        <taxon>Orchidinae</taxon>
        <taxon>Platanthera</taxon>
    </lineage>
</organism>
<keyword evidence="5" id="KW-0813">Transport</keyword>
<dbReference type="AlphaFoldDB" id="A0AAP0AUM7"/>
<feature type="domain" description="Phosphorylated adapter RNA export protein RNA-binding" evidence="12">
    <location>
        <begin position="100"/>
        <end position="179"/>
    </location>
</feature>
<dbReference type="Gene3D" id="1.10.10.1440">
    <property type="entry name" value="PHAX RNA-binding domain"/>
    <property type="match status" value="1"/>
</dbReference>
<proteinExistence type="inferred from homology"/>
<comment type="subcellular location">
    <subcellularLocation>
        <location evidence="2">Cytoplasm</location>
    </subcellularLocation>
    <subcellularLocation>
        <location evidence="1">Nucleus</location>
    </subcellularLocation>
</comment>
<evidence type="ECO:0000313" key="13">
    <source>
        <dbReference type="EMBL" id="KAK8916026.1"/>
    </source>
</evidence>
<accession>A0AAP0AUM7</accession>
<dbReference type="PANTHER" id="PTHR13135:SF0">
    <property type="entry name" value="PHOSPHORYLATED ADAPTER RNA EXPORT PROTEIN"/>
    <property type="match status" value="1"/>
</dbReference>
<keyword evidence="6" id="KW-0963">Cytoplasm</keyword>
<dbReference type="GO" id="GO:0015031">
    <property type="term" value="P:protein transport"/>
    <property type="evidence" value="ECO:0007669"/>
    <property type="project" value="UniProtKB-KW"/>
</dbReference>
<evidence type="ECO:0000256" key="8">
    <source>
        <dbReference type="ARBA" id="ARBA00022927"/>
    </source>
</evidence>
<evidence type="ECO:0000256" key="1">
    <source>
        <dbReference type="ARBA" id="ARBA00004123"/>
    </source>
</evidence>
<dbReference type="InterPro" id="IPR038092">
    <property type="entry name" value="PHAX_RNA-binding_sf"/>
</dbReference>
<dbReference type="GO" id="GO:0005634">
    <property type="term" value="C:nucleus"/>
    <property type="evidence" value="ECO:0007669"/>
    <property type="project" value="UniProtKB-SubCell"/>
</dbReference>
<dbReference type="PANTHER" id="PTHR13135">
    <property type="entry name" value="CYTOSOLIC RESINIFERATOXIN BINDING PROTEIN RBP-26"/>
    <property type="match status" value="1"/>
</dbReference>
<evidence type="ECO:0000256" key="11">
    <source>
        <dbReference type="SAM" id="MobiDB-lite"/>
    </source>
</evidence>
<dbReference type="GO" id="GO:0005737">
    <property type="term" value="C:cytoplasm"/>
    <property type="evidence" value="ECO:0007669"/>
    <property type="project" value="UniProtKB-SubCell"/>
</dbReference>
<comment type="similarity">
    <text evidence="3">Belongs to the PHAX family.</text>
</comment>
<protein>
    <recommendedName>
        <fullName evidence="4">Phosphorylated adapter RNA export protein</fullName>
    </recommendedName>
    <alternativeName>
        <fullName evidence="10">RNA U small nuclear RNA export adapter protein</fullName>
    </alternativeName>
</protein>
<evidence type="ECO:0000256" key="2">
    <source>
        <dbReference type="ARBA" id="ARBA00004496"/>
    </source>
</evidence>
<keyword evidence="7" id="KW-0694">RNA-binding</keyword>
<name>A0AAP0AUM7_9ASPA</name>
<dbReference type="GO" id="GO:0006408">
    <property type="term" value="P:snRNA export from nucleus"/>
    <property type="evidence" value="ECO:0007669"/>
    <property type="project" value="InterPro"/>
</dbReference>
<reference evidence="13 14" key="1">
    <citation type="journal article" date="2022" name="Nat. Plants">
        <title>Genomes of leafy and leafless Platanthera orchids illuminate the evolution of mycoheterotrophy.</title>
        <authorList>
            <person name="Li M.H."/>
            <person name="Liu K.W."/>
            <person name="Li Z."/>
            <person name="Lu H.C."/>
            <person name="Ye Q.L."/>
            <person name="Zhang D."/>
            <person name="Wang J.Y."/>
            <person name="Li Y.F."/>
            <person name="Zhong Z.M."/>
            <person name="Liu X."/>
            <person name="Yu X."/>
            <person name="Liu D.K."/>
            <person name="Tu X.D."/>
            <person name="Liu B."/>
            <person name="Hao Y."/>
            <person name="Liao X.Y."/>
            <person name="Jiang Y.T."/>
            <person name="Sun W.H."/>
            <person name="Chen J."/>
            <person name="Chen Y.Q."/>
            <person name="Ai Y."/>
            <person name="Zhai J.W."/>
            <person name="Wu S.S."/>
            <person name="Zhou Z."/>
            <person name="Hsiao Y.Y."/>
            <person name="Wu W.L."/>
            <person name="Chen Y.Y."/>
            <person name="Lin Y.F."/>
            <person name="Hsu J.L."/>
            <person name="Li C.Y."/>
            <person name="Wang Z.W."/>
            <person name="Zhao X."/>
            <person name="Zhong W.Y."/>
            <person name="Ma X.K."/>
            <person name="Ma L."/>
            <person name="Huang J."/>
            <person name="Chen G.Z."/>
            <person name="Huang M.Z."/>
            <person name="Huang L."/>
            <person name="Peng D.H."/>
            <person name="Luo Y.B."/>
            <person name="Zou S.Q."/>
            <person name="Chen S.P."/>
            <person name="Lan S."/>
            <person name="Tsai W.C."/>
            <person name="Van de Peer Y."/>
            <person name="Liu Z.J."/>
        </authorList>
    </citation>
    <scope>NUCLEOTIDE SEQUENCE [LARGE SCALE GENOMIC DNA]</scope>
    <source>
        <strain evidence="13">Lor287</strain>
    </source>
</reference>
<evidence type="ECO:0000256" key="10">
    <source>
        <dbReference type="ARBA" id="ARBA00030834"/>
    </source>
</evidence>
<keyword evidence="9" id="KW-0539">Nucleus</keyword>
<dbReference type="Proteomes" id="UP001418222">
    <property type="component" value="Unassembled WGS sequence"/>
</dbReference>
<evidence type="ECO:0000256" key="6">
    <source>
        <dbReference type="ARBA" id="ARBA00022490"/>
    </source>
</evidence>
<keyword evidence="14" id="KW-1185">Reference proteome</keyword>
<evidence type="ECO:0000256" key="9">
    <source>
        <dbReference type="ARBA" id="ARBA00023242"/>
    </source>
</evidence>
<comment type="caution">
    <text evidence="13">The sequence shown here is derived from an EMBL/GenBank/DDBJ whole genome shotgun (WGS) entry which is preliminary data.</text>
</comment>